<dbReference type="InterPro" id="IPR034122">
    <property type="entry name" value="Retropepsin-like_bacterial"/>
</dbReference>
<dbReference type="GO" id="GO:0008233">
    <property type="term" value="F:peptidase activity"/>
    <property type="evidence" value="ECO:0007669"/>
    <property type="project" value="UniProtKB-KW"/>
</dbReference>
<dbReference type="CDD" id="cd05483">
    <property type="entry name" value="retropepsin_like_bacteria"/>
    <property type="match status" value="1"/>
</dbReference>
<protein>
    <submittedName>
        <fullName evidence="2">Retroviral-like aspartic protease family protein</fullName>
    </submittedName>
</protein>
<sequence length="332" mass="35261">MPFRDRTITVMVSGTLTLIGAACSTINPPSTPNESPQPLSQSETPTPNSNSLGAAKNQAQLTIAPNQSAQEAYERALDSAYSAAVIGQSAQAPDDWRLAIARWQDAIVLLKSIPSSSSYYKLAQPKIAEYKRNLARSQAKSKLPPAPEPTPISLTNPNVQNSPNISPTPAKPKATVEITATLIPKATQTSTPTPTPNKSPQTKTETPKVFKAPVKRRIDGKAVIDVTFNGNPTFEMVADTSASGTVITAVMAKSLGVVQEAEVITETANGEGVTLPIGKVKSIAVAGAVQQNFPVAIGGTEVEVGLLGQDFYSHYNVLFRQDAIEFRPRNKS</sequence>
<dbReference type="GO" id="GO:0006508">
    <property type="term" value="P:proteolysis"/>
    <property type="evidence" value="ECO:0007669"/>
    <property type="project" value="UniProtKB-KW"/>
</dbReference>
<dbReference type="SUPFAM" id="SSF50630">
    <property type="entry name" value="Acid proteases"/>
    <property type="match status" value="1"/>
</dbReference>
<accession>A0AAE3GPR2</accession>
<evidence type="ECO:0000313" key="3">
    <source>
        <dbReference type="Proteomes" id="UP001204953"/>
    </source>
</evidence>
<dbReference type="Proteomes" id="UP001204953">
    <property type="component" value="Unassembled WGS sequence"/>
</dbReference>
<feature type="compositionally biased region" description="Low complexity" evidence="1">
    <location>
        <begin position="187"/>
        <end position="204"/>
    </location>
</feature>
<dbReference type="AlphaFoldDB" id="A0AAE3GPR2"/>
<name>A0AAE3GPR2_9CYAN</name>
<keyword evidence="2" id="KW-0645">Protease</keyword>
<dbReference type="Gene3D" id="2.40.70.10">
    <property type="entry name" value="Acid Proteases"/>
    <property type="match status" value="1"/>
</dbReference>
<evidence type="ECO:0000256" key="1">
    <source>
        <dbReference type="SAM" id="MobiDB-lite"/>
    </source>
</evidence>
<dbReference type="RefSeq" id="WP_254010691.1">
    <property type="nucleotide sequence ID" value="NZ_JAMZMM010000031.1"/>
</dbReference>
<feature type="region of interest" description="Disordered" evidence="1">
    <location>
        <begin position="25"/>
        <end position="53"/>
    </location>
</feature>
<reference evidence="2" key="1">
    <citation type="submission" date="2022-06" db="EMBL/GenBank/DDBJ databases">
        <title>New cyanobacteria of genus Symplocastrum in benthos of Lake Baikal.</title>
        <authorList>
            <person name="Sorokovikova E."/>
            <person name="Tikhonova I."/>
            <person name="Krasnopeev A."/>
            <person name="Evseev P."/>
            <person name="Gladkikh A."/>
            <person name="Belykh O."/>
        </authorList>
    </citation>
    <scope>NUCLEOTIDE SEQUENCE</scope>
    <source>
        <strain evidence="2">BBK-W-15</strain>
    </source>
</reference>
<organism evidence="2 3">
    <name type="scientific">Limnofasciculus baicalensis BBK-W-15</name>
    <dbReference type="NCBI Taxonomy" id="2699891"/>
    <lineage>
        <taxon>Bacteria</taxon>
        <taxon>Bacillati</taxon>
        <taxon>Cyanobacteriota</taxon>
        <taxon>Cyanophyceae</taxon>
        <taxon>Coleofasciculales</taxon>
        <taxon>Coleofasciculaceae</taxon>
        <taxon>Limnofasciculus</taxon>
        <taxon>Limnofasciculus baicalensis</taxon>
    </lineage>
</organism>
<comment type="caution">
    <text evidence="2">The sequence shown here is derived from an EMBL/GenBank/DDBJ whole genome shotgun (WGS) entry which is preliminary data.</text>
</comment>
<dbReference type="PROSITE" id="PS51257">
    <property type="entry name" value="PROKAR_LIPOPROTEIN"/>
    <property type="match status" value="1"/>
</dbReference>
<keyword evidence="2" id="KW-0378">Hydrolase</keyword>
<feature type="region of interest" description="Disordered" evidence="1">
    <location>
        <begin position="136"/>
        <end position="207"/>
    </location>
</feature>
<dbReference type="InterPro" id="IPR021109">
    <property type="entry name" value="Peptidase_aspartic_dom_sf"/>
</dbReference>
<feature type="compositionally biased region" description="Polar residues" evidence="1">
    <location>
        <begin position="152"/>
        <end position="167"/>
    </location>
</feature>
<dbReference type="Pfam" id="PF13975">
    <property type="entry name" value="gag-asp_proteas"/>
    <property type="match status" value="1"/>
</dbReference>
<evidence type="ECO:0000313" key="2">
    <source>
        <dbReference type="EMBL" id="MCP2727884.1"/>
    </source>
</evidence>
<gene>
    <name evidence="2" type="ORF">NJ959_05255</name>
</gene>
<keyword evidence="3" id="KW-1185">Reference proteome</keyword>
<dbReference type="EMBL" id="JAMZMM010000031">
    <property type="protein sequence ID" value="MCP2727884.1"/>
    <property type="molecule type" value="Genomic_DNA"/>
</dbReference>
<proteinExistence type="predicted"/>